<reference evidence="1 2" key="1">
    <citation type="submission" date="2019-02" db="EMBL/GenBank/DDBJ databases">
        <title>Deep-cultivation of Planctomycetes and their phenomic and genomic characterization uncovers novel biology.</title>
        <authorList>
            <person name="Wiegand S."/>
            <person name="Jogler M."/>
            <person name="Boedeker C."/>
            <person name="Pinto D."/>
            <person name="Vollmers J."/>
            <person name="Rivas-Marin E."/>
            <person name="Kohn T."/>
            <person name="Peeters S.H."/>
            <person name="Heuer A."/>
            <person name="Rast P."/>
            <person name="Oberbeckmann S."/>
            <person name="Bunk B."/>
            <person name="Jeske O."/>
            <person name="Meyerdierks A."/>
            <person name="Storesund J.E."/>
            <person name="Kallscheuer N."/>
            <person name="Luecker S."/>
            <person name="Lage O.M."/>
            <person name="Pohl T."/>
            <person name="Merkel B.J."/>
            <person name="Hornburger P."/>
            <person name="Mueller R.-W."/>
            <person name="Bruemmer F."/>
            <person name="Labrenz M."/>
            <person name="Spormann A.M."/>
            <person name="Op den Camp H."/>
            <person name="Overmann J."/>
            <person name="Amann R."/>
            <person name="Jetten M.S.M."/>
            <person name="Mascher T."/>
            <person name="Medema M.H."/>
            <person name="Devos D.P."/>
            <person name="Kaster A.-K."/>
            <person name="Ovreas L."/>
            <person name="Rohde M."/>
            <person name="Galperin M.Y."/>
            <person name="Jogler C."/>
        </authorList>
    </citation>
    <scope>NUCLEOTIDE SEQUENCE [LARGE SCALE GENOMIC DNA]</scope>
    <source>
        <strain evidence="1 2">Q31a</strain>
    </source>
</reference>
<evidence type="ECO:0000313" key="2">
    <source>
        <dbReference type="Proteomes" id="UP000318017"/>
    </source>
</evidence>
<keyword evidence="2" id="KW-1185">Reference proteome</keyword>
<evidence type="ECO:0000313" key="1">
    <source>
        <dbReference type="EMBL" id="QDV23335.1"/>
    </source>
</evidence>
<dbReference type="EMBL" id="CP036298">
    <property type="protein sequence ID" value="QDV23335.1"/>
    <property type="molecule type" value="Genomic_DNA"/>
</dbReference>
<dbReference type="KEGG" id="ahel:Q31a_16330"/>
<sequence length="64" mass="6934">MEIKTATLSHLFFGKPLKLTGMGREMLVSFPENFNREGPSFCVPACLTRGAVQASLRPVAVGHS</sequence>
<name>A0A518G435_9BACT</name>
<accession>A0A518G435</accession>
<gene>
    <name evidence="1" type="ORF">Q31a_16330</name>
</gene>
<protein>
    <submittedName>
        <fullName evidence="1">Uncharacterized protein</fullName>
    </submittedName>
</protein>
<dbReference type="Proteomes" id="UP000318017">
    <property type="component" value="Chromosome"/>
</dbReference>
<dbReference type="AlphaFoldDB" id="A0A518G435"/>
<proteinExistence type="predicted"/>
<organism evidence="1 2">
    <name type="scientific">Aureliella helgolandensis</name>
    <dbReference type="NCBI Taxonomy" id="2527968"/>
    <lineage>
        <taxon>Bacteria</taxon>
        <taxon>Pseudomonadati</taxon>
        <taxon>Planctomycetota</taxon>
        <taxon>Planctomycetia</taxon>
        <taxon>Pirellulales</taxon>
        <taxon>Pirellulaceae</taxon>
        <taxon>Aureliella</taxon>
    </lineage>
</organism>